<reference evidence="3 4" key="1">
    <citation type="submission" date="2019-03" db="EMBL/GenBank/DDBJ databases">
        <title>Genomic Encyclopedia of Archaeal and Bacterial Type Strains, Phase II (KMG-II): from individual species to whole genera.</title>
        <authorList>
            <person name="Goeker M."/>
        </authorList>
    </citation>
    <scope>NUCLEOTIDE SEQUENCE [LARGE SCALE GENOMIC DNA]</scope>
    <source>
        <strain evidence="3 4">DSM 19034</strain>
    </source>
</reference>
<keyword evidence="2" id="KW-0472">Membrane</keyword>
<feature type="transmembrane region" description="Helical" evidence="2">
    <location>
        <begin position="27"/>
        <end position="48"/>
    </location>
</feature>
<protein>
    <recommendedName>
        <fullName evidence="5">ATPase</fullName>
    </recommendedName>
</protein>
<dbReference type="OrthoDB" id="9812498at2"/>
<evidence type="ECO:0000256" key="2">
    <source>
        <dbReference type="SAM" id="Phobius"/>
    </source>
</evidence>
<dbReference type="Proteomes" id="UP000295499">
    <property type="component" value="Unassembled WGS sequence"/>
</dbReference>
<gene>
    <name evidence="3" type="ORF">CLV32_4463</name>
</gene>
<evidence type="ECO:0000256" key="1">
    <source>
        <dbReference type="SAM" id="MobiDB-lite"/>
    </source>
</evidence>
<keyword evidence="4" id="KW-1185">Reference proteome</keyword>
<feature type="transmembrane region" description="Helical" evidence="2">
    <location>
        <begin position="54"/>
        <end position="76"/>
    </location>
</feature>
<feature type="compositionally biased region" description="Basic and acidic residues" evidence="1">
    <location>
        <begin position="1033"/>
        <end position="1050"/>
    </location>
</feature>
<organism evidence="3 4">
    <name type="scientific">Pedobacter duraquae</name>
    <dbReference type="NCBI Taxonomy" id="425511"/>
    <lineage>
        <taxon>Bacteria</taxon>
        <taxon>Pseudomonadati</taxon>
        <taxon>Bacteroidota</taxon>
        <taxon>Sphingobacteriia</taxon>
        <taxon>Sphingobacteriales</taxon>
        <taxon>Sphingobacteriaceae</taxon>
        <taxon>Pedobacter</taxon>
    </lineage>
</organism>
<accession>A0A4R6IBN6</accession>
<comment type="caution">
    <text evidence="3">The sequence shown here is derived from an EMBL/GenBank/DDBJ whole genome shotgun (WGS) entry which is preliminary data.</text>
</comment>
<keyword evidence="2" id="KW-0812">Transmembrane</keyword>
<evidence type="ECO:0000313" key="3">
    <source>
        <dbReference type="EMBL" id="TDO19224.1"/>
    </source>
</evidence>
<feature type="transmembrane region" description="Helical" evidence="2">
    <location>
        <begin position="160"/>
        <end position="179"/>
    </location>
</feature>
<dbReference type="RefSeq" id="WP_133559065.1">
    <property type="nucleotide sequence ID" value="NZ_SNWM01000007.1"/>
</dbReference>
<dbReference type="AlphaFoldDB" id="A0A4R6IBN6"/>
<name>A0A4R6IBN6_9SPHI</name>
<sequence>MESNYDLLISKINAFTRKFYLNKLLRGSIYTLAFVLGLYLLSFLLVYFLHPSVFAKTAIFFAFIFSGLYVLAIWVIKPLIPLMKLSKGLSLEQSAAIIGEHFFTVQDKLLNTLQLKALAEKSPQSSALILAGIDQKIVEMKPIPFSSAIHFADNRKYLKYLLIPIAIILFMAVLAPAILRNGTYSFLKFDQEILPEAPFTFDLASKSLTITQGDDLTIALKLSGNELPQDVYVNDGQNTYKLEKQNISSFKHTFQNLQQDMAVHFTAGGFNSKTFHVTVLARPAILAMQATLRFPAYLGRNSEMVNNVGDLTLPEGTVVTWKIATEHTSSLLFKLNGSSKRVTAPGNTTAITARISQSGSYLLMPERFGAVSSDSVNHELLVIKDQLPEINIKSVLDSTSNRLFYFTGTVADDHGFSALAFHYTLTAKSGQKTVVKKLIPIRRDLKEQSFSYTWNLNELNITPGDQLEYYFDIADNDGVNGAKHSRTAINAYQLPSAQLMAETLSKNSAKLKAQMDKAIKQAKNIEKDSKKIADKLLDKQQVSFDDKKEIEALLSQQKELNETLKNIKSLNAENNEQKEANQVLNEELLEKQKQLDHLLNDVLDDKTKQLLEKLQRLMNQNNKDQTKQEISKMQMDNKTLKNEMDRILELYKQLEFDQELKNKIDRLNELAKAQKDLSKETTQQQSSKDLQQQQDKLTKDFEQLKNELGKLQEKNQQLERPNEFKDPEKQTDDISKKQQESQQMLNQNQKDKAAKSQQQAGDQMQQLAQNLSDMQQQSEETENNVNAQEIRKLLENVLSTSFDQEKVMLSLRKMNITDPAFNGQVQKQKSIKDNMKTIADSLSSLSKRVPQIESTVTGEVQTIGFNMDKSLTNLGDRLTSEAYRNQQYVMTGMNNLALMLSEVLDQLQNQKNQKGGGKGKKQQSMQQLQKMQEQLNNNMQKAKDEMQKNGNQGNVPKGQMSEQFAKMAQQQQMIREAMQKINQEQNKDGKGKMGNLNQMIKDMALTERELVNKRIEQETINRQRNLLTKMLDAEQAQREQDEDSKRESKAGKPLPPAFIKMIEAFKKTEHTQTEQIRKVPPKLNDYYKNKISTYFKSLNSGR</sequence>
<feature type="region of interest" description="Disordered" evidence="1">
    <location>
        <begin position="910"/>
        <end position="929"/>
    </location>
</feature>
<evidence type="ECO:0000313" key="4">
    <source>
        <dbReference type="Proteomes" id="UP000295499"/>
    </source>
</evidence>
<evidence type="ECO:0008006" key="5">
    <source>
        <dbReference type="Google" id="ProtNLM"/>
    </source>
</evidence>
<proteinExistence type="predicted"/>
<feature type="region of interest" description="Disordered" evidence="1">
    <location>
        <begin position="710"/>
        <end position="784"/>
    </location>
</feature>
<keyword evidence="2" id="KW-1133">Transmembrane helix</keyword>
<feature type="region of interest" description="Disordered" evidence="1">
    <location>
        <begin position="1033"/>
        <end position="1057"/>
    </location>
</feature>
<feature type="compositionally biased region" description="Polar residues" evidence="1">
    <location>
        <begin position="770"/>
        <end position="784"/>
    </location>
</feature>
<feature type="compositionally biased region" description="Low complexity" evidence="1">
    <location>
        <begin position="755"/>
        <end position="769"/>
    </location>
</feature>
<dbReference type="EMBL" id="SNWM01000007">
    <property type="protein sequence ID" value="TDO19224.1"/>
    <property type="molecule type" value="Genomic_DNA"/>
</dbReference>
<feature type="compositionally biased region" description="Basic and acidic residues" evidence="1">
    <location>
        <begin position="710"/>
        <end position="739"/>
    </location>
</feature>